<dbReference type="OrthoDB" id="1733861at2759"/>
<evidence type="ECO:0000313" key="4">
    <source>
        <dbReference type="Proteomes" id="UP000626092"/>
    </source>
</evidence>
<dbReference type="Proteomes" id="UP000626092">
    <property type="component" value="Unassembled WGS sequence"/>
</dbReference>
<keyword evidence="2" id="KW-0732">Signal</keyword>
<evidence type="ECO:0000313" key="3">
    <source>
        <dbReference type="EMBL" id="KAF7129007.1"/>
    </source>
</evidence>
<accession>A0A834G9A5</accession>
<sequence length="428" mass="48434">MEAPTGASLLVGGFLRFCCLITLSCMNGIALACVDEMLTTKLEAKAKVIMRPPRGVRGRGQARGVLQDESEAAELKTFVFNINTNALIEMSRIQYYSLALNCLVRTRGGRDQGRGHAEVHLQEEELAFVDDIPLDEVMRSLPRIRTRGGRGRGRGRGRGKAKVPRQQEQDAVFEDTHEDEVIAPTEEPVIQQPQKEVIAPTEEPVIQQPQEESNVDVVAEAGVGQKRSNMMMRLWMWVAWINEHFPTLHPVVDPEYSTLQVIFDPYKDRRQNVFEIAFYTGPIRAMSYVEPYLPDRVLRQFGLLQRIPANPIAPSFASRGQHKYDVVYEWNEGFWSSSDYHLVPEDKRERVPLGIPWACTEDYLPWLRVFSHPRVGRGPGRLRQGREAQVRAVLDVVQRALVDTGLGAVELREALKEVAAILRLTSLT</sequence>
<name>A0A834G9A5_RHOSS</name>
<feature type="signal peptide" evidence="2">
    <location>
        <begin position="1"/>
        <end position="32"/>
    </location>
</feature>
<evidence type="ECO:0000256" key="2">
    <source>
        <dbReference type="SAM" id="SignalP"/>
    </source>
</evidence>
<feature type="compositionally biased region" description="Basic residues" evidence="1">
    <location>
        <begin position="145"/>
        <end position="163"/>
    </location>
</feature>
<organism evidence="3 4">
    <name type="scientific">Rhododendron simsii</name>
    <name type="common">Sims's rhododendron</name>
    <dbReference type="NCBI Taxonomy" id="118357"/>
    <lineage>
        <taxon>Eukaryota</taxon>
        <taxon>Viridiplantae</taxon>
        <taxon>Streptophyta</taxon>
        <taxon>Embryophyta</taxon>
        <taxon>Tracheophyta</taxon>
        <taxon>Spermatophyta</taxon>
        <taxon>Magnoliopsida</taxon>
        <taxon>eudicotyledons</taxon>
        <taxon>Gunneridae</taxon>
        <taxon>Pentapetalae</taxon>
        <taxon>asterids</taxon>
        <taxon>Ericales</taxon>
        <taxon>Ericaceae</taxon>
        <taxon>Ericoideae</taxon>
        <taxon>Rhodoreae</taxon>
        <taxon>Rhododendron</taxon>
    </lineage>
</organism>
<dbReference type="AlphaFoldDB" id="A0A834G9A5"/>
<proteinExistence type="predicted"/>
<feature type="chain" id="PRO_5032344258" description="Aminotransferase-like plant mobile domain-containing protein" evidence="2">
    <location>
        <begin position="33"/>
        <end position="428"/>
    </location>
</feature>
<keyword evidence="4" id="KW-1185">Reference proteome</keyword>
<gene>
    <name evidence="3" type="ORF">RHSIM_Rhsim10G0126300</name>
</gene>
<feature type="region of interest" description="Disordered" evidence="1">
    <location>
        <begin position="145"/>
        <end position="186"/>
    </location>
</feature>
<evidence type="ECO:0000256" key="1">
    <source>
        <dbReference type="SAM" id="MobiDB-lite"/>
    </source>
</evidence>
<reference evidence="3" key="1">
    <citation type="submission" date="2019-11" db="EMBL/GenBank/DDBJ databases">
        <authorList>
            <person name="Liu Y."/>
            <person name="Hou J."/>
            <person name="Li T.-Q."/>
            <person name="Guan C.-H."/>
            <person name="Wu X."/>
            <person name="Wu H.-Z."/>
            <person name="Ling F."/>
            <person name="Zhang R."/>
            <person name="Shi X.-G."/>
            <person name="Ren J.-P."/>
            <person name="Chen E.-F."/>
            <person name="Sun J.-M."/>
        </authorList>
    </citation>
    <scope>NUCLEOTIDE SEQUENCE</scope>
    <source>
        <strain evidence="3">Adult_tree_wgs_1</strain>
        <tissue evidence="3">Leaves</tissue>
    </source>
</reference>
<dbReference type="EMBL" id="WJXA01000010">
    <property type="protein sequence ID" value="KAF7129007.1"/>
    <property type="molecule type" value="Genomic_DNA"/>
</dbReference>
<comment type="caution">
    <text evidence="3">The sequence shown here is derived from an EMBL/GenBank/DDBJ whole genome shotgun (WGS) entry which is preliminary data.</text>
</comment>
<evidence type="ECO:0008006" key="5">
    <source>
        <dbReference type="Google" id="ProtNLM"/>
    </source>
</evidence>
<protein>
    <recommendedName>
        <fullName evidence="5">Aminotransferase-like plant mobile domain-containing protein</fullName>
    </recommendedName>
</protein>